<comment type="caution">
    <text evidence="1">The sequence shown here is derived from an EMBL/GenBank/DDBJ whole genome shotgun (WGS) entry which is preliminary data.</text>
</comment>
<evidence type="ECO:0000313" key="1">
    <source>
        <dbReference type="EMBL" id="MBB5116894.1"/>
    </source>
</evidence>
<dbReference type="OrthoDB" id="4233245at2"/>
<dbReference type="RefSeq" id="WP_146045615.1">
    <property type="nucleotide sequence ID" value="NZ_JACHJF010000001.1"/>
</dbReference>
<evidence type="ECO:0000313" key="2">
    <source>
        <dbReference type="Proteomes" id="UP000528608"/>
    </source>
</evidence>
<proteinExistence type="predicted"/>
<dbReference type="Proteomes" id="UP000528608">
    <property type="component" value="Unassembled WGS sequence"/>
</dbReference>
<dbReference type="AlphaFoldDB" id="A0A7W8B8E4"/>
<sequence>MTGRRGTAVALSSLVLVGSSWLGAPAGLADSGRHDEHREPVLCVGDSDSEYDPPLTLVPRETRVHTEARYTCGVAPGRTVPATGSLDGVSPTASCDGLSNPRITETVAYADGKQSSIVYTSGTTTRLAGAVTVRLSGQVTKGRGEGQPTHRTVVLALPTELPTECLLSGLRGNSGRAQLEILL</sequence>
<name>A0A7W8B8E4_STREU</name>
<dbReference type="EMBL" id="JACHJF010000001">
    <property type="protein sequence ID" value="MBB5116894.1"/>
    <property type="molecule type" value="Genomic_DNA"/>
</dbReference>
<reference evidence="1 2" key="1">
    <citation type="submission" date="2020-08" db="EMBL/GenBank/DDBJ databases">
        <title>Genomic Encyclopedia of Type Strains, Phase III (KMG-III): the genomes of soil and plant-associated and newly described type strains.</title>
        <authorList>
            <person name="Whitman W."/>
        </authorList>
    </citation>
    <scope>NUCLEOTIDE SEQUENCE [LARGE SCALE GENOMIC DNA]</scope>
    <source>
        <strain evidence="1 2">CECT 3259</strain>
    </source>
</reference>
<gene>
    <name evidence="1" type="ORF">FHS36_000292</name>
</gene>
<accession>A0A7W8B8E4</accession>
<protein>
    <submittedName>
        <fullName evidence="1">Uncharacterized protein</fullName>
    </submittedName>
</protein>
<organism evidence="1 2">
    <name type="scientific">Streptomyces eurocidicus</name>
    <name type="common">Streptoverticillium eurocidicus</name>
    <dbReference type="NCBI Taxonomy" id="66423"/>
    <lineage>
        <taxon>Bacteria</taxon>
        <taxon>Bacillati</taxon>
        <taxon>Actinomycetota</taxon>
        <taxon>Actinomycetes</taxon>
        <taxon>Kitasatosporales</taxon>
        <taxon>Streptomycetaceae</taxon>
        <taxon>Streptomyces</taxon>
    </lineage>
</organism>